<comment type="caution">
    <text evidence="2">The sequence shown here is derived from an EMBL/GenBank/DDBJ whole genome shotgun (WGS) entry which is preliminary data.</text>
</comment>
<accession>A0A4Z2F3D3</accession>
<dbReference type="AlphaFoldDB" id="A0A4Z2F3D3"/>
<name>A0A4Z2F3D3_9TELE</name>
<evidence type="ECO:0000313" key="3">
    <source>
        <dbReference type="Proteomes" id="UP000314294"/>
    </source>
</evidence>
<proteinExistence type="predicted"/>
<dbReference type="Proteomes" id="UP000314294">
    <property type="component" value="Unassembled WGS sequence"/>
</dbReference>
<evidence type="ECO:0000313" key="2">
    <source>
        <dbReference type="EMBL" id="TNN35669.1"/>
    </source>
</evidence>
<reference evidence="2 3" key="1">
    <citation type="submission" date="2019-03" db="EMBL/GenBank/DDBJ databases">
        <title>First draft genome of Liparis tanakae, snailfish: a comprehensive survey of snailfish specific genes.</title>
        <authorList>
            <person name="Kim W."/>
            <person name="Song I."/>
            <person name="Jeong J.-H."/>
            <person name="Kim D."/>
            <person name="Kim S."/>
            <person name="Ryu S."/>
            <person name="Song J.Y."/>
            <person name="Lee S.K."/>
        </authorList>
    </citation>
    <scope>NUCLEOTIDE SEQUENCE [LARGE SCALE GENOMIC DNA]</scope>
    <source>
        <tissue evidence="2">Muscle</tissue>
    </source>
</reference>
<sequence>MKENNERIGLKPRSRSAVALSEERRARPIHAEHPGASRYGPAANQTPGSQKHPRGGEASRRGARPGASADVAAHGEFCSLGG</sequence>
<feature type="compositionally biased region" description="Basic and acidic residues" evidence="1">
    <location>
        <begin position="21"/>
        <end position="35"/>
    </location>
</feature>
<feature type="region of interest" description="Disordered" evidence="1">
    <location>
        <begin position="1"/>
        <end position="82"/>
    </location>
</feature>
<gene>
    <name evidence="2" type="ORF">EYF80_054171</name>
</gene>
<keyword evidence="3" id="KW-1185">Reference proteome</keyword>
<evidence type="ECO:0000256" key="1">
    <source>
        <dbReference type="SAM" id="MobiDB-lite"/>
    </source>
</evidence>
<organism evidence="2 3">
    <name type="scientific">Liparis tanakae</name>
    <name type="common">Tanaka's snailfish</name>
    <dbReference type="NCBI Taxonomy" id="230148"/>
    <lineage>
        <taxon>Eukaryota</taxon>
        <taxon>Metazoa</taxon>
        <taxon>Chordata</taxon>
        <taxon>Craniata</taxon>
        <taxon>Vertebrata</taxon>
        <taxon>Euteleostomi</taxon>
        <taxon>Actinopterygii</taxon>
        <taxon>Neopterygii</taxon>
        <taxon>Teleostei</taxon>
        <taxon>Neoteleostei</taxon>
        <taxon>Acanthomorphata</taxon>
        <taxon>Eupercaria</taxon>
        <taxon>Perciformes</taxon>
        <taxon>Cottioidei</taxon>
        <taxon>Cottales</taxon>
        <taxon>Liparidae</taxon>
        <taxon>Liparis</taxon>
    </lineage>
</organism>
<protein>
    <submittedName>
        <fullName evidence="2">Uncharacterized protein</fullName>
    </submittedName>
</protein>
<dbReference type="EMBL" id="SRLO01001730">
    <property type="protein sequence ID" value="TNN35669.1"/>
    <property type="molecule type" value="Genomic_DNA"/>
</dbReference>